<evidence type="ECO:0000256" key="2">
    <source>
        <dbReference type="ARBA" id="ARBA00004236"/>
    </source>
</evidence>
<evidence type="ECO:0000313" key="11">
    <source>
        <dbReference type="Proteomes" id="UP000246722"/>
    </source>
</evidence>
<dbReference type="Proteomes" id="UP000246722">
    <property type="component" value="Unassembled WGS sequence"/>
</dbReference>
<keyword evidence="7" id="KW-0902">Two-component regulatory system</keyword>
<dbReference type="FunFam" id="1.10.287.130:FF:000001">
    <property type="entry name" value="Two-component sensor histidine kinase"/>
    <property type="match status" value="1"/>
</dbReference>
<accession>A0A317ZZR3</accession>
<dbReference type="AlphaFoldDB" id="A0A317ZZR3"/>
<dbReference type="GO" id="GO:0000155">
    <property type="term" value="F:phosphorelay sensor kinase activity"/>
    <property type="evidence" value="ECO:0007669"/>
    <property type="project" value="InterPro"/>
</dbReference>
<dbReference type="SMART" id="SM00388">
    <property type="entry name" value="HisKA"/>
    <property type="match status" value="1"/>
</dbReference>
<dbReference type="Gene3D" id="1.10.287.130">
    <property type="match status" value="1"/>
</dbReference>
<evidence type="ECO:0000256" key="4">
    <source>
        <dbReference type="ARBA" id="ARBA00022553"/>
    </source>
</evidence>
<dbReference type="PRINTS" id="PR00344">
    <property type="entry name" value="BCTRLSENSOR"/>
</dbReference>
<dbReference type="GO" id="GO:0005886">
    <property type="term" value="C:plasma membrane"/>
    <property type="evidence" value="ECO:0007669"/>
    <property type="project" value="UniProtKB-SubCell"/>
</dbReference>
<feature type="transmembrane region" description="Helical" evidence="8">
    <location>
        <begin position="59"/>
        <end position="79"/>
    </location>
</feature>
<dbReference type="PROSITE" id="PS50109">
    <property type="entry name" value="HIS_KIN"/>
    <property type="match status" value="1"/>
</dbReference>
<comment type="caution">
    <text evidence="10">The sequence shown here is derived from an EMBL/GenBank/DDBJ whole genome shotgun (WGS) entry which is preliminary data.</text>
</comment>
<name>A0A317ZZR3_9MICO</name>
<keyword evidence="4" id="KW-0597">Phosphoprotein</keyword>
<comment type="catalytic activity">
    <reaction evidence="1">
        <text>ATP + protein L-histidine = ADP + protein N-phospho-L-histidine.</text>
        <dbReference type="EC" id="2.7.13.3"/>
    </reaction>
</comment>
<dbReference type="SUPFAM" id="SSF55874">
    <property type="entry name" value="ATPase domain of HSP90 chaperone/DNA topoisomerase II/histidine kinase"/>
    <property type="match status" value="1"/>
</dbReference>
<evidence type="ECO:0000256" key="6">
    <source>
        <dbReference type="ARBA" id="ARBA00022777"/>
    </source>
</evidence>
<dbReference type="SUPFAM" id="SSF47384">
    <property type="entry name" value="Homodimeric domain of signal transducing histidine kinase"/>
    <property type="match status" value="1"/>
</dbReference>
<dbReference type="Gene3D" id="3.30.450.20">
    <property type="entry name" value="PAS domain"/>
    <property type="match status" value="1"/>
</dbReference>
<evidence type="ECO:0000256" key="7">
    <source>
        <dbReference type="ARBA" id="ARBA00023012"/>
    </source>
</evidence>
<evidence type="ECO:0000256" key="3">
    <source>
        <dbReference type="ARBA" id="ARBA00012438"/>
    </source>
</evidence>
<evidence type="ECO:0000259" key="9">
    <source>
        <dbReference type="PROSITE" id="PS50109"/>
    </source>
</evidence>
<organism evidence="10 11">
    <name type="scientific">Cryobacterium arcticum</name>
    <dbReference type="NCBI Taxonomy" id="670052"/>
    <lineage>
        <taxon>Bacteria</taxon>
        <taxon>Bacillati</taxon>
        <taxon>Actinomycetota</taxon>
        <taxon>Actinomycetes</taxon>
        <taxon>Micrococcales</taxon>
        <taxon>Microbacteriaceae</taxon>
        <taxon>Cryobacterium</taxon>
    </lineage>
</organism>
<dbReference type="SMART" id="SM00387">
    <property type="entry name" value="HATPase_c"/>
    <property type="match status" value="1"/>
</dbReference>
<keyword evidence="8" id="KW-1133">Transmembrane helix</keyword>
<dbReference type="InterPro" id="IPR003594">
    <property type="entry name" value="HATPase_dom"/>
</dbReference>
<keyword evidence="8" id="KW-0812">Transmembrane</keyword>
<evidence type="ECO:0000256" key="8">
    <source>
        <dbReference type="SAM" id="Phobius"/>
    </source>
</evidence>
<feature type="domain" description="Histidine kinase" evidence="9">
    <location>
        <begin position="344"/>
        <end position="558"/>
    </location>
</feature>
<gene>
    <name evidence="10" type="ORF">CTB96_06805</name>
</gene>
<evidence type="ECO:0000313" key="10">
    <source>
        <dbReference type="EMBL" id="PXA70771.1"/>
    </source>
</evidence>
<evidence type="ECO:0000256" key="1">
    <source>
        <dbReference type="ARBA" id="ARBA00000085"/>
    </source>
</evidence>
<keyword evidence="8" id="KW-0472">Membrane</keyword>
<dbReference type="EC" id="2.7.13.3" evidence="3"/>
<dbReference type="InterPro" id="IPR005467">
    <property type="entry name" value="His_kinase_dom"/>
</dbReference>
<dbReference type="InterPro" id="IPR036890">
    <property type="entry name" value="HATPase_C_sf"/>
</dbReference>
<dbReference type="PANTHER" id="PTHR43547:SF2">
    <property type="entry name" value="HYBRID SIGNAL TRANSDUCTION HISTIDINE KINASE C"/>
    <property type="match status" value="1"/>
</dbReference>
<dbReference type="InterPro" id="IPR036097">
    <property type="entry name" value="HisK_dim/P_sf"/>
</dbReference>
<dbReference type="Pfam" id="PF00512">
    <property type="entry name" value="HisKA"/>
    <property type="match status" value="1"/>
</dbReference>
<dbReference type="InterPro" id="IPR003661">
    <property type="entry name" value="HisK_dim/P_dom"/>
</dbReference>
<dbReference type="CDD" id="cd00075">
    <property type="entry name" value="HATPase"/>
    <property type="match status" value="1"/>
</dbReference>
<protein>
    <recommendedName>
        <fullName evidence="3">histidine kinase</fullName>
        <ecNumber evidence="3">2.7.13.3</ecNumber>
    </recommendedName>
</protein>
<dbReference type="Gene3D" id="3.30.565.10">
    <property type="entry name" value="Histidine kinase-like ATPase, C-terminal domain"/>
    <property type="match status" value="1"/>
</dbReference>
<comment type="subcellular location">
    <subcellularLocation>
        <location evidence="2">Cell membrane</location>
    </subcellularLocation>
</comment>
<feature type="transmembrane region" description="Helical" evidence="8">
    <location>
        <begin position="26"/>
        <end position="47"/>
    </location>
</feature>
<proteinExistence type="predicted"/>
<keyword evidence="11" id="KW-1185">Reference proteome</keyword>
<sequence>MLDEGAPMSLLGADTVEPESRLLNRALFGTQLVLLALVIVVVAAGLLGERRWPASAAEWILTLAPVGALLLTVLVFVLGSARGRAQRGKLLAASATLRASVRRGAAGDEALRVSTERRKFGARRLRDLVERGRVSDANLSDALAKGLESDENLRVAVASGLVGDDNLRAAVASGVVTDEKLRLSVAAGLLGAEALRVSVADGVLGAEALRVSIEQGIDAASTTLAVVDTVDAAITLYAPDGHILLTNDTARTLAVLARSEELDPLEFADDRITPIPLFDQVLARAARGQLVTRRAYWVGTGDAQRAIMSTSQYVRRASGELIGTVVASHDVTPLARTRDEFLETVSHELRTPLTSMIGYLEIIEDALDLEETGIAREFEVIQRNTDRLLKLINDLLLTSKGEAPSDRRPVDVTGLAVSCLNSIRQRAESVGVRLLTTDAASIVAEVEADRIGDAFDKVFSNALKFNRPDGQIQLAVLSDETHVIVRISDTGMGMTADDRQRMFERFYRAPSSRIDVIAGAGLGLTTAKIIVDAHHGAISAVSALGEGTTVEIRLPLLAAPIRVTPLD</sequence>
<dbReference type="InterPro" id="IPR004358">
    <property type="entry name" value="Sig_transdc_His_kin-like_C"/>
</dbReference>
<dbReference type="Pfam" id="PF02518">
    <property type="entry name" value="HATPase_c"/>
    <property type="match status" value="1"/>
</dbReference>
<dbReference type="PANTHER" id="PTHR43547">
    <property type="entry name" value="TWO-COMPONENT HISTIDINE KINASE"/>
    <property type="match status" value="1"/>
</dbReference>
<dbReference type="CDD" id="cd00082">
    <property type="entry name" value="HisKA"/>
    <property type="match status" value="1"/>
</dbReference>
<dbReference type="EMBL" id="QHLY01000007">
    <property type="protein sequence ID" value="PXA70771.1"/>
    <property type="molecule type" value="Genomic_DNA"/>
</dbReference>
<reference evidence="10 11" key="1">
    <citation type="submission" date="2018-05" db="EMBL/GenBank/DDBJ databases">
        <title>Genetic diversity of glacier-inhabiting Cryobacterium bacteria in China and description of Cryobacterium mengkeensis sp. nov. and Arthrobacter glacialis sp. nov.</title>
        <authorList>
            <person name="Liu Q."/>
            <person name="Xin Y.-H."/>
        </authorList>
    </citation>
    <scope>NUCLEOTIDE SEQUENCE [LARGE SCALE GENOMIC DNA]</scope>
    <source>
        <strain evidence="10 11">SK-1</strain>
    </source>
</reference>
<evidence type="ECO:0000256" key="5">
    <source>
        <dbReference type="ARBA" id="ARBA00022679"/>
    </source>
</evidence>
<keyword evidence="5" id="KW-0808">Transferase</keyword>
<keyword evidence="6" id="KW-0418">Kinase</keyword>